<keyword evidence="3" id="KW-0732">Signal</keyword>
<evidence type="ECO:0000256" key="3">
    <source>
        <dbReference type="ARBA" id="ARBA00022729"/>
    </source>
</evidence>
<organism evidence="12 13">
    <name type="scientific">Miscanthus lutarioriparius</name>
    <dbReference type="NCBI Taxonomy" id="422564"/>
    <lineage>
        <taxon>Eukaryota</taxon>
        <taxon>Viridiplantae</taxon>
        <taxon>Streptophyta</taxon>
        <taxon>Embryophyta</taxon>
        <taxon>Tracheophyta</taxon>
        <taxon>Spermatophyta</taxon>
        <taxon>Magnoliopsida</taxon>
        <taxon>Liliopsida</taxon>
        <taxon>Poales</taxon>
        <taxon>Poaceae</taxon>
        <taxon>PACMAD clade</taxon>
        <taxon>Panicoideae</taxon>
        <taxon>Andropogonodae</taxon>
        <taxon>Andropogoneae</taxon>
        <taxon>Saccharinae</taxon>
        <taxon>Miscanthus</taxon>
    </lineage>
</organism>
<feature type="disulfide bond" evidence="10">
    <location>
        <begin position="177"/>
        <end position="210"/>
    </location>
</feature>
<evidence type="ECO:0000256" key="8">
    <source>
        <dbReference type="ARBA" id="ARBA00023326"/>
    </source>
</evidence>
<dbReference type="FunFam" id="3.30.20.10:FF:000002">
    <property type="entry name" value="Acidic endochitinase pcht28"/>
    <property type="match status" value="1"/>
</dbReference>
<dbReference type="GO" id="GO:0008843">
    <property type="term" value="F:endochitinase activity"/>
    <property type="evidence" value="ECO:0007669"/>
    <property type="project" value="UniProtKB-EC"/>
</dbReference>
<dbReference type="Pfam" id="PF00182">
    <property type="entry name" value="Glyco_hydro_19"/>
    <property type="match status" value="1"/>
</dbReference>
<keyword evidence="13" id="KW-1185">Reference proteome</keyword>
<dbReference type="InterPro" id="IPR023346">
    <property type="entry name" value="Lysozyme-like_dom_sf"/>
</dbReference>
<dbReference type="Gene3D" id="1.10.530.10">
    <property type="match status" value="1"/>
</dbReference>
<accession>A0A811MLR9</accession>
<comment type="catalytic activity">
    <reaction evidence="1">
        <text>Random endo-hydrolysis of N-acetyl-beta-D-glucosaminide (1-&gt;4)-beta-linkages in chitin and chitodextrins.</text>
        <dbReference type="EC" id="3.2.1.14"/>
    </reaction>
</comment>
<dbReference type="AlphaFoldDB" id="A0A811MLR9"/>
<dbReference type="Proteomes" id="UP000604825">
    <property type="component" value="Unassembled WGS sequence"/>
</dbReference>
<keyword evidence="4" id="KW-0378">Hydrolase</keyword>
<dbReference type="InterPro" id="IPR016283">
    <property type="entry name" value="Glyco_hydro_19"/>
</dbReference>
<evidence type="ECO:0000259" key="11">
    <source>
        <dbReference type="PROSITE" id="PS00774"/>
    </source>
</evidence>
<dbReference type="OrthoDB" id="5985073at2759"/>
<keyword evidence="8" id="KW-0624">Polysaccharide degradation</keyword>
<dbReference type="GO" id="GO:0050832">
    <property type="term" value="P:defense response to fungus"/>
    <property type="evidence" value="ECO:0007669"/>
    <property type="project" value="TreeGrafter"/>
</dbReference>
<keyword evidence="6" id="KW-0119">Carbohydrate metabolism</keyword>
<dbReference type="EMBL" id="CAJGYO010000002">
    <property type="protein sequence ID" value="CAD6209419.1"/>
    <property type="molecule type" value="Genomic_DNA"/>
</dbReference>
<evidence type="ECO:0000256" key="9">
    <source>
        <dbReference type="PIRSR" id="PIRSR001060-1"/>
    </source>
</evidence>
<dbReference type="EC" id="3.2.1.14" evidence="2"/>
<reference evidence="12" key="1">
    <citation type="submission" date="2020-10" db="EMBL/GenBank/DDBJ databases">
        <authorList>
            <person name="Han B."/>
            <person name="Lu T."/>
            <person name="Zhao Q."/>
            <person name="Huang X."/>
            <person name="Zhao Y."/>
        </authorList>
    </citation>
    <scope>NUCLEOTIDE SEQUENCE</scope>
</reference>
<gene>
    <name evidence="12" type="ORF">NCGR_LOCUS5624</name>
</gene>
<dbReference type="GO" id="GO:0006032">
    <property type="term" value="P:chitin catabolic process"/>
    <property type="evidence" value="ECO:0007669"/>
    <property type="project" value="InterPro"/>
</dbReference>
<dbReference type="Gene3D" id="3.30.20.10">
    <property type="entry name" value="Endochitinase, domain 2"/>
    <property type="match status" value="1"/>
</dbReference>
<evidence type="ECO:0000256" key="2">
    <source>
        <dbReference type="ARBA" id="ARBA00012729"/>
    </source>
</evidence>
<feature type="domain" description="Glycoside hydrolase family 19 catalytic" evidence="11">
    <location>
        <begin position="122"/>
        <end position="132"/>
    </location>
</feature>
<dbReference type="PROSITE" id="PS00774">
    <property type="entry name" value="CHITINASE_19_2"/>
    <property type="match status" value="1"/>
</dbReference>
<keyword evidence="5 10" id="KW-1015">Disulfide bond</keyword>
<sequence>MLSHRGDNGCPGAFYTYDAFIQAAGKFPDFGTTGDDGMRRRELAAFFGQTSHETNGGWAAAPDGPFAWGYCFVEERGQQTDPPYYGRGPIQLTHEYNYEQAGQALQQDLVGNPGLVSSDPVVSFETAIWFWMTPQGAKPSCHAVMTGGWMPSADDSSAGRVPGYGLLTNIINGGLECGQGQQTDGDANRVGYYQRYCQMLGVTDDDNLSCENQKPYPNN</sequence>
<name>A0A811MLR9_9POAL</name>
<evidence type="ECO:0000313" key="12">
    <source>
        <dbReference type="EMBL" id="CAD6209419.1"/>
    </source>
</evidence>
<dbReference type="PANTHER" id="PTHR22595">
    <property type="entry name" value="CHITINASE-RELATED"/>
    <property type="match status" value="1"/>
</dbReference>
<feature type="disulfide bond" evidence="10">
    <location>
        <begin position="10"/>
        <end position="71"/>
    </location>
</feature>
<dbReference type="PANTHER" id="PTHR22595:SF45">
    <property type="entry name" value="CHITINASE 11"/>
    <property type="match status" value="1"/>
</dbReference>
<dbReference type="GO" id="GO:0000272">
    <property type="term" value="P:polysaccharide catabolic process"/>
    <property type="evidence" value="ECO:0007669"/>
    <property type="project" value="UniProtKB-KW"/>
</dbReference>
<evidence type="ECO:0000256" key="6">
    <source>
        <dbReference type="ARBA" id="ARBA00023277"/>
    </source>
</evidence>
<evidence type="ECO:0000256" key="5">
    <source>
        <dbReference type="ARBA" id="ARBA00023157"/>
    </source>
</evidence>
<dbReference type="GO" id="GO:0016998">
    <property type="term" value="P:cell wall macromolecule catabolic process"/>
    <property type="evidence" value="ECO:0007669"/>
    <property type="project" value="InterPro"/>
</dbReference>
<evidence type="ECO:0000256" key="10">
    <source>
        <dbReference type="PIRSR" id="PIRSR001060-2"/>
    </source>
</evidence>
<protein>
    <recommendedName>
        <fullName evidence="2">chitinase</fullName>
        <ecNumber evidence="2">3.2.1.14</ecNumber>
    </recommendedName>
</protein>
<comment type="caution">
    <text evidence="12">The sequence shown here is derived from an EMBL/GenBank/DDBJ whole genome shotgun (WGS) entry which is preliminary data.</text>
</comment>
<keyword evidence="7" id="KW-0326">Glycosidase</keyword>
<dbReference type="SUPFAM" id="SSF53955">
    <property type="entry name" value="Lysozyme-like"/>
    <property type="match status" value="1"/>
</dbReference>
<dbReference type="CDD" id="cd00325">
    <property type="entry name" value="chitinase_GH19"/>
    <property type="match status" value="1"/>
</dbReference>
<evidence type="ECO:0000256" key="7">
    <source>
        <dbReference type="ARBA" id="ARBA00023295"/>
    </source>
</evidence>
<proteinExistence type="predicted"/>
<dbReference type="PIRSF" id="PIRSF001060">
    <property type="entry name" value="Endochitinase"/>
    <property type="match status" value="1"/>
</dbReference>
<evidence type="ECO:0000256" key="1">
    <source>
        <dbReference type="ARBA" id="ARBA00000822"/>
    </source>
</evidence>
<evidence type="ECO:0000313" key="13">
    <source>
        <dbReference type="Proteomes" id="UP000604825"/>
    </source>
</evidence>
<dbReference type="InterPro" id="IPR000726">
    <property type="entry name" value="Glyco_hydro_19_cat"/>
</dbReference>
<feature type="active site" description="Proton donor" evidence="9">
    <location>
        <position position="53"/>
    </location>
</feature>
<evidence type="ECO:0000256" key="4">
    <source>
        <dbReference type="ARBA" id="ARBA00022801"/>
    </source>
</evidence>